<accession>A0AAV1AK97</accession>
<reference evidence="6 7" key="1">
    <citation type="submission" date="2023-01" db="EMBL/GenBank/DDBJ databases">
        <authorList>
            <person name="Kreplak J."/>
        </authorList>
    </citation>
    <scope>NUCLEOTIDE SEQUENCE [LARGE SCALE GENOMIC DNA]</scope>
</reference>
<organism evidence="6 7">
    <name type="scientific">Vicia faba</name>
    <name type="common">Broad bean</name>
    <name type="synonym">Faba vulgaris</name>
    <dbReference type="NCBI Taxonomy" id="3906"/>
    <lineage>
        <taxon>Eukaryota</taxon>
        <taxon>Viridiplantae</taxon>
        <taxon>Streptophyta</taxon>
        <taxon>Embryophyta</taxon>
        <taxon>Tracheophyta</taxon>
        <taxon>Spermatophyta</taxon>
        <taxon>Magnoliopsida</taxon>
        <taxon>eudicotyledons</taxon>
        <taxon>Gunneridae</taxon>
        <taxon>Pentapetalae</taxon>
        <taxon>rosids</taxon>
        <taxon>fabids</taxon>
        <taxon>Fabales</taxon>
        <taxon>Fabaceae</taxon>
        <taxon>Papilionoideae</taxon>
        <taxon>50 kb inversion clade</taxon>
        <taxon>NPAAA clade</taxon>
        <taxon>Hologalegina</taxon>
        <taxon>IRL clade</taxon>
        <taxon>Fabeae</taxon>
        <taxon>Vicia</taxon>
    </lineage>
</organism>
<comment type="similarity">
    <text evidence="3">Belongs to the PMEI family.</text>
</comment>
<evidence type="ECO:0000259" key="5">
    <source>
        <dbReference type="SMART" id="SM00856"/>
    </source>
</evidence>
<dbReference type="InterPro" id="IPR006501">
    <property type="entry name" value="Pectinesterase_inhib_dom"/>
</dbReference>
<keyword evidence="7" id="KW-1185">Reference proteome</keyword>
<dbReference type="InterPro" id="IPR052421">
    <property type="entry name" value="PCW_Enzyme_Inhibitor"/>
</dbReference>
<dbReference type="NCBIfam" id="TIGR01614">
    <property type="entry name" value="PME_inhib"/>
    <property type="match status" value="1"/>
</dbReference>
<dbReference type="AlphaFoldDB" id="A0AAV1AK97"/>
<feature type="chain" id="PRO_5043617502" description="Pectinesterase inhibitor domain-containing protein" evidence="4">
    <location>
        <begin position="22"/>
        <end position="172"/>
    </location>
</feature>
<evidence type="ECO:0000313" key="7">
    <source>
        <dbReference type="Proteomes" id="UP001157006"/>
    </source>
</evidence>
<evidence type="ECO:0000256" key="2">
    <source>
        <dbReference type="ARBA" id="ARBA00023157"/>
    </source>
</evidence>
<dbReference type="Pfam" id="PF04043">
    <property type="entry name" value="PMEI"/>
    <property type="match status" value="1"/>
</dbReference>
<gene>
    <name evidence="6" type="ORF">VFH_IV199160</name>
</gene>
<feature type="signal peptide" evidence="4">
    <location>
        <begin position="1"/>
        <end position="21"/>
    </location>
</feature>
<dbReference type="PANTHER" id="PTHR36710:SF13">
    <property type="entry name" value="PUTATIVE-RELATED"/>
    <property type="match status" value="1"/>
</dbReference>
<dbReference type="SMART" id="SM00856">
    <property type="entry name" value="PMEI"/>
    <property type="match status" value="1"/>
</dbReference>
<evidence type="ECO:0000313" key="6">
    <source>
        <dbReference type="EMBL" id="CAI8610799.1"/>
    </source>
</evidence>
<keyword evidence="1 4" id="KW-0732">Signal</keyword>
<evidence type="ECO:0000256" key="1">
    <source>
        <dbReference type="ARBA" id="ARBA00022729"/>
    </source>
</evidence>
<dbReference type="Proteomes" id="UP001157006">
    <property type="component" value="Chromosome 4"/>
</dbReference>
<proteinExistence type="inferred from homology"/>
<dbReference type="InterPro" id="IPR035513">
    <property type="entry name" value="Invertase/methylesterase_inhib"/>
</dbReference>
<sequence length="172" mass="18618">MLKSLALFVLIFCTTLVVTHSRVIQPNRVNIVQQTCTKTPFPALCIQYLNADPKSSTSNVNGLALIMVNVIKSKANIAVNKINQLTRSIPPNQKGALMLCSTRYTSIMGDVLLATRALQNGNPKFAVDNANDAVIEANSCEDGFFGKSPLTAENNVMRDASAITSAICRLLF</sequence>
<dbReference type="CDD" id="cd15796">
    <property type="entry name" value="CIF_like"/>
    <property type="match status" value="1"/>
</dbReference>
<dbReference type="GO" id="GO:0004857">
    <property type="term" value="F:enzyme inhibitor activity"/>
    <property type="evidence" value="ECO:0007669"/>
    <property type="project" value="InterPro"/>
</dbReference>
<dbReference type="FunFam" id="1.20.140.40:FF:000009">
    <property type="entry name" value="Invertase/pectin methylesterase inhibitor family protein"/>
    <property type="match status" value="1"/>
</dbReference>
<evidence type="ECO:0000256" key="4">
    <source>
        <dbReference type="SAM" id="SignalP"/>
    </source>
</evidence>
<dbReference type="InterPro" id="IPR034087">
    <property type="entry name" value="C/VIF1"/>
</dbReference>
<feature type="domain" description="Pectinesterase inhibitor" evidence="5">
    <location>
        <begin position="27"/>
        <end position="167"/>
    </location>
</feature>
<dbReference type="PANTHER" id="PTHR36710">
    <property type="entry name" value="PECTINESTERASE INHIBITOR-LIKE"/>
    <property type="match status" value="1"/>
</dbReference>
<dbReference type="SUPFAM" id="SSF101148">
    <property type="entry name" value="Plant invertase/pectin methylesterase inhibitor"/>
    <property type="match status" value="1"/>
</dbReference>
<evidence type="ECO:0000256" key="3">
    <source>
        <dbReference type="ARBA" id="ARBA00038471"/>
    </source>
</evidence>
<name>A0AAV1AK97_VICFA</name>
<dbReference type="EMBL" id="OX451739">
    <property type="protein sequence ID" value="CAI8610799.1"/>
    <property type="molecule type" value="Genomic_DNA"/>
</dbReference>
<dbReference type="Gene3D" id="1.20.140.40">
    <property type="entry name" value="Invertase/pectin methylesterase inhibitor family protein"/>
    <property type="match status" value="1"/>
</dbReference>
<protein>
    <recommendedName>
        <fullName evidence="5">Pectinesterase inhibitor domain-containing protein</fullName>
    </recommendedName>
</protein>
<keyword evidence="2" id="KW-1015">Disulfide bond</keyword>